<reference evidence="1" key="1">
    <citation type="submission" date="2021-08" db="EMBL/GenBank/DDBJ databases">
        <title>The first chromosome-level gecko genome reveals the dynamic sex chromosomes of Neotropical dwarf geckos (Sphaerodactylidae: Sphaerodactylus).</title>
        <authorList>
            <person name="Pinto B.J."/>
            <person name="Keating S.E."/>
            <person name="Gamble T."/>
        </authorList>
    </citation>
    <scope>NUCLEOTIDE SEQUENCE</scope>
    <source>
        <strain evidence="1">TG3544</strain>
    </source>
</reference>
<organism evidence="1 2">
    <name type="scientific">Sphaerodactylus townsendi</name>
    <dbReference type="NCBI Taxonomy" id="933632"/>
    <lineage>
        <taxon>Eukaryota</taxon>
        <taxon>Metazoa</taxon>
        <taxon>Chordata</taxon>
        <taxon>Craniata</taxon>
        <taxon>Vertebrata</taxon>
        <taxon>Euteleostomi</taxon>
        <taxon>Lepidosauria</taxon>
        <taxon>Squamata</taxon>
        <taxon>Bifurcata</taxon>
        <taxon>Gekkota</taxon>
        <taxon>Sphaerodactylidae</taxon>
        <taxon>Sphaerodactylus</taxon>
    </lineage>
</organism>
<protein>
    <submittedName>
        <fullName evidence="1">Uncharacterized protein</fullName>
    </submittedName>
</protein>
<keyword evidence="2" id="KW-1185">Reference proteome</keyword>
<dbReference type="Proteomes" id="UP000827872">
    <property type="component" value="Linkage Group LG05"/>
</dbReference>
<sequence>MRAPFYETQLWLPQTREAIADPGALALRRHLPFNLNPVLAPANSSCGIWHPEHTWADTLAPFFFLKKQISSPRCCGVVASRIKCTRERNLAVCPVCHKSRGQDNV</sequence>
<proteinExistence type="predicted"/>
<gene>
    <name evidence="1" type="ORF">K3G42_006525</name>
</gene>
<accession>A0ACB8F2D0</accession>
<comment type="caution">
    <text evidence="1">The sequence shown here is derived from an EMBL/GenBank/DDBJ whole genome shotgun (WGS) entry which is preliminary data.</text>
</comment>
<dbReference type="EMBL" id="CM037618">
    <property type="protein sequence ID" value="KAH7999207.1"/>
    <property type="molecule type" value="Genomic_DNA"/>
</dbReference>
<evidence type="ECO:0000313" key="2">
    <source>
        <dbReference type="Proteomes" id="UP000827872"/>
    </source>
</evidence>
<name>A0ACB8F2D0_9SAUR</name>
<evidence type="ECO:0000313" key="1">
    <source>
        <dbReference type="EMBL" id="KAH7999207.1"/>
    </source>
</evidence>